<dbReference type="WBParaSite" id="JU765_v2.g12687.t1">
    <property type="protein sequence ID" value="JU765_v2.g12687.t1"/>
    <property type="gene ID" value="JU765_v2.g12687"/>
</dbReference>
<evidence type="ECO:0000313" key="1">
    <source>
        <dbReference type="Proteomes" id="UP000887576"/>
    </source>
</evidence>
<protein>
    <submittedName>
        <fullName evidence="2">Histone H2A/H2B/H3 domain-containing protein</fullName>
    </submittedName>
</protein>
<evidence type="ECO:0000313" key="2">
    <source>
        <dbReference type="WBParaSite" id="JU765_v2.g12687.t1"/>
    </source>
</evidence>
<name>A0AC34Q3T9_9BILA</name>
<sequence>MARSKTLPRKKLGETFLNKFGKSLFGKIVSGEKKSKRKDVRAKKSRRRPAGTIALREIKYYQKSTKLLIGKRPFQRLVREIAFQYARDGLRFQEKAMQALQEAVEAYIVDVFEDTNLAAVHAGRVTIMPEDMRLVRRIRGRH</sequence>
<reference evidence="2" key="1">
    <citation type="submission" date="2022-11" db="UniProtKB">
        <authorList>
            <consortium name="WormBaseParasite"/>
        </authorList>
    </citation>
    <scope>IDENTIFICATION</scope>
</reference>
<dbReference type="Proteomes" id="UP000887576">
    <property type="component" value="Unplaced"/>
</dbReference>
<proteinExistence type="predicted"/>
<accession>A0AC34Q3T9</accession>
<organism evidence="1 2">
    <name type="scientific">Panagrolaimus sp. JU765</name>
    <dbReference type="NCBI Taxonomy" id="591449"/>
    <lineage>
        <taxon>Eukaryota</taxon>
        <taxon>Metazoa</taxon>
        <taxon>Ecdysozoa</taxon>
        <taxon>Nematoda</taxon>
        <taxon>Chromadorea</taxon>
        <taxon>Rhabditida</taxon>
        <taxon>Tylenchina</taxon>
        <taxon>Panagrolaimomorpha</taxon>
        <taxon>Panagrolaimoidea</taxon>
        <taxon>Panagrolaimidae</taxon>
        <taxon>Panagrolaimus</taxon>
    </lineage>
</organism>